<feature type="transmembrane region" description="Helical" evidence="1">
    <location>
        <begin position="96"/>
        <end position="116"/>
    </location>
</feature>
<keyword evidence="1" id="KW-1133">Transmembrane helix</keyword>
<sequence length="256" mass="29083">MLRKYSNHRTVSDNIKLGGLTAFSAGMVNVISVIVFFSFTSNITGYYAVFAQELSKGNWYQGAVVLFWILLFFFGSLISNLVIIHGKKLWGQYISHAVPVILELLSILFVGVYLDFFYKDTLQETELLVGALLFAMGLQNGLTASISNSVIKTTHLTGLTTDLAILVSMFTKSKNRQNKQLVDKFHLLLTILFSYFLGGLVSGLYYVKFGNQTFYLVCFVLVIIAFFDFYKLKRVKYLYERRARIKKASCKEYGMS</sequence>
<feature type="transmembrane region" description="Helical" evidence="1">
    <location>
        <begin position="185"/>
        <end position="207"/>
    </location>
</feature>
<feature type="transmembrane region" description="Helical" evidence="1">
    <location>
        <begin position="128"/>
        <end position="146"/>
    </location>
</feature>
<protein>
    <submittedName>
        <fullName evidence="2">DUF1275 domain-containing protein</fullName>
    </submittedName>
</protein>
<dbReference type="Pfam" id="PF06912">
    <property type="entry name" value="DUF1275"/>
    <property type="match status" value="1"/>
</dbReference>
<feature type="transmembrane region" description="Helical" evidence="1">
    <location>
        <begin position="59"/>
        <end position="84"/>
    </location>
</feature>
<accession>A0A928UZD8</accession>
<name>A0A928UZD8_9SPHI</name>
<keyword evidence="3" id="KW-1185">Reference proteome</keyword>
<proteinExistence type="predicted"/>
<dbReference type="PANTHER" id="PTHR37314:SF4">
    <property type="entry name" value="UPF0700 TRANSMEMBRANE PROTEIN YOAK"/>
    <property type="match status" value="1"/>
</dbReference>
<keyword evidence="1" id="KW-0812">Transmembrane</keyword>
<evidence type="ECO:0000313" key="2">
    <source>
        <dbReference type="EMBL" id="MBE8713859.1"/>
    </source>
</evidence>
<dbReference type="InterPro" id="IPR010699">
    <property type="entry name" value="DUF1275"/>
</dbReference>
<feature type="transmembrane region" description="Helical" evidence="1">
    <location>
        <begin position="213"/>
        <end position="232"/>
    </location>
</feature>
<reference evidence="2" key="1">
    <citation type="submission" date="2018-02" db="EMBL/GenBank/DDBJ databases">
        <authorList>
            <person name="Vasarhelyi B.M."/>
            <person name="Deshmukh S."/>
            <person name="Balint B."/>
            <person name="Kukolya J."/>
        </authorList>
    </citation>
    <scope>NUCLEOTIDE SEQUENCE</scope>
    <source>
        <strain evidence="2">KB22</strain>
    </source>
</reference>
<dbReference type="EMBL" id="PRDK01000005">
    <property type="protein sequence ID" value="MBE8713859.1"/>
    <property type="molecule type" value="Genomic_DNA"/>
</dbReference>
<dbReference type="RefSeq" id="WP_196934007.1">
    <property type="nucleotide sequence ID" value="NZ_MU158697.1"/>
</dbReference>
<keyword evidence="1" id="KW-0472">Membrane</keyword>
<dbReference type="PANTHER" id="PTHR37314">
    <property type="entry name" value="SLR0142 PROTEIN"/>
    <property type="match status" value="1"/>
</dbReference>
<gene>
    <name evidence="2" type="ORF">C4F49_09215</name>
</gene>
<evidence type="ECO:0000313" key="3">
    <source>
        <dbReference type="Proteomes" id="UP000616201"/>
    </source>
</evidence>
<dbReference type="AlphaFoldDB" id="A0A928UZD8"/>
<evidence type="ECO:0000256" key="1">
    <source>
        <dbReference type="SAM" id="Phobius"/>
    </source>
</evidence>
<comment type="caution">
    <text evidence="2">The sequence shown here is derived from an EMBL/GenBank/DDBJ whole genome shotgun (WGS) entry which is preliminary data.</text>
</comment>
<feature type="transmembrane region" description="Helical" evidence="1">
    <location>
        <begin position="20"/>
        <end position="39"/>
    </location>
</feature>
<organism evidence="2 3">
    <name type="scientific">Sphingobacterium hungaricum</name>
    <dbReference type="NCBI Taxonomy" id="2082723"/>
    <lineage>
        <taxon>Bacteria</taxon>
        <taxon>Pseudomonadati</taxon>
        <taxon>Bacteroidota</taxon>
        <taxon>Sphingobacteriia</taxon>
        <taxon>Sphingobacteriales</taxon>
        <taxon>Sphingobacteriaceae</taxon>
        <taxon>Sphingobacterium</taxon>
    </lineage>
</organism>
<dbReference type="Proteomes" id="UP000616201">
    <property type="component" value="Unassembled WGS sequence"/>
</dbReference>